<keyword evidence="5" id="KW-0472">Membrane</keyword>
<comment type="similarity">
    <text evidence="6">Belongs to the peptidase S26 family. IMP1 subfamily.</text>
</comment>
<dbReference type="PANTHER" id="PTHR12383">
    <property type="entry name" value="PROTEASE FAMILY S26 MITOCHONDRIAL INNER MEMBRANE PROTEASE-RELATED"/>
    <property type="match status" value="1"/>
</dbReference>
<evidence type="ECO:0000256" key="7">
    <source>
        <dbReference type="PIRSR" id="PIRSR600223-1"/>
    </source>
</evidence>
<dbReference type="SUPFAM" id="SSF51306">
    <property type="entry name" value="LexA/Signal peptidase"/>
    <property type="match status" value="1"/>
</dbReference>
<gene>
    <name evidence="9" type="ORF">GGX14DRAFT_422467</name>
</gene>
<dbReference type="AlphaFoldDB" id="A0AAD7E307"/>
<dbReference type="GO" id="GO:0006627">
    <property type="term" value="P:protein processing involved in protein targeting to mitochondrion"/>
    <property type="evidence" value="ECO:0007669"/>
    <property type="project" value="TreeGrafter"/>
</dbReference>
<dbReference type="EMBL" id="JARJCW010000004">
    <property type="protein sequence ID" value="KAJ7225812.1"/>
    <property type="molecule type" value="Genomic_DNA"/>
</dbReference>
<evidence type="ECO:0000256" key="6">
    <source>
        <dbReference type="ARBA" id="ARBA00038445"/>
    </source>
</evidence>
<proteinExistence type="inferred from homology"/>
<dbReference type="PANTHER" id="PTHR12383:SF16">
    <property type="entry name" value="MITOCHONDRIAL INNER MEMBRANE PROTEASE SUBUNIT 1"/>
    <property type="match status" value="1"/>
</dbReference>
<dbReference type="Pfam" id="PF10502">
    <property type="entry name" value="Peptidase_S26"/>
    <property type="match status" value="2"/>
</dbReference>
<keyword evidence="3" id="KW-0378">Hydrolase</keyword>
<evidence type="ECO:0000259" key="8">
    <source>
        <dbReference type="Pfam" id="PF10502"/>
    </source>
</evidence>
<comment type="caution">
    <text evidence="9">The sequence shown here is derived from an EMBL/GenBank/DDBJ whole genome shotgun (WGS) entry which is preliminary data.</text>
</comment>
<dbReference type="CDD" id="cd06530">
    <property type="entry name" value="S26_SPase_I"/>
    <property type="match status" value="1"/>
</dbReference>
<keyword evidence="4" id="KW-0496">Mitochondrion</keyword>
<feature type="domain" description="Peptidase S26" evidence="8">
    <location>
        <begin position="37"/>
        <end position="113"/>
    </location>
</feature>
<evidence type="ECO:0000256" key="2">
    <source>
        <dbReference type="ARBA" id="ARBA00022792"/>
    </source>
</evidence>
<reference evidence="9" key="1">
    <citation type="submission" date="2023-03" db="EMBL/GenBank/DDBJ databases">
        <title>Massive genome expansion in bonnet fungi (Mycena s.s.) driven by repeated elements and novel gene families across ecological guilds.</title>
        <authorList>
            <consortium name="Lawrence Berkeley National Laboratory"/>
            <person name="Harder C.B."/>
            <person name="Miyauchi S."/>
            <person name="Viragh M."/>
            <person name="Kuo A."/>
            <person name="Thoen E."/>
            <person name="Andreopoulos B."/>
            <person name="Lu D."/>
            <person name="Skrede I."/>
            <person name="Drula E."/>
            <person name="Henrissat B."/>
            <person name="Morin E."/>
            <person name="Kohler A."/>
            <person name="Barry K."/>
            <person name="LaButti K."/>
            <person name="Morin E."/>
            <person name="Salamov A."/>
            <person name="Lipzen A."/>
            <person name="Mereny Z."/>
            <person name="Hegedus B."/>
            <person name="Baldrian P."/>
            <person name="Stursova M."/>
            <person name="Weitz H."/>
            <person name="Taylor A."/>
            <person name="Grigoriev I.V."/>
            <person name="Nagy L.G."/>
            <person name="Martin F."/>
            <person name="Kauserud H."/>
        </authorList>
    </citation>
    <scope>NUCLEOTIDE SEQUENCE</scope>
    <source>
        <strain evidence="9">9144</strain>
    </source>
</reference>
<dbReference type="InterPro" id="IPR052064">
    <property type="entry name" value="Mito_IMP1_subunit"/>
</dbReference>
<dbReference type="InterPro" id="IPR019533">
    <property type="entry name" value="Peptidase_S26"/>
</dbReference>
<dbReference type="InterPro" id="IPR019757">
    <property type="entry name" value="Pept_S26A_signal_pept_1_Lys-AS"/>
</dbReference>
<dbReference type="Gene3D" id="2.10.109.10">
    <property type="entry name" value="Umud Fragment, subunit A"/>
    <property type="match status" value="1"/>
</dbReference>
<comment type="subcellular location">
    <subcellularLocation>
        <location evidence="1">Mitochondrion inner membrane</location>
    </subcellularLocation>
</comment>
<evidence type="ECO:0000256" key="5">
    <source>
        <dbReference type="ARBA" id="ARBA00023136"/>
    </source>
</evidence>
<feature type="active site" evidence="7">
    <location>
        <position position="100"/>
    </location>
</feature>
<evidence type="ECO:0000256" key="4">
    <source>
        <dbReference type="ARBA" id="ARBA00023128"/>
    </source>
</evidence>
<keyword evidence="10" id="KW-1185">Reference proteome</keyword>
<protein>
    <submittedName>
        <fullName evidence="9">Peptidase S24/S26A/S26B/S26C</fullName>
    </submittedName>
</protein>
<evidence type="ECO:0000256" key="3">
    <source>
        <dbReference type="ARBA" id="ARBA00022801"/>
    </source>
</evidence>
<feature type="domain" description="Peptidase S26" evidence="8">
    <location>
        <begin position="120"/>
        <end position="165"/>
    </location>
</feature>
<feature type="active site" evidence="7">
    <location>
        <position position="54"/>
    </location>
</feature>
<evidence type="ECO:0000313" key="10">
    <source>
        <dbReference type="Proteomes" id="UP001219525"/>
    </source>
</evidence>
<dbReference type="InterPro" id="IPR036286">
    <property type="entry name" value="LexA/Signal_pep-like_sf"/>
</dbReference>
<dbReference type="PRINTS" id="PR00727">
    <property type="entry name" value="LEADERPTASE"/>
</dbReference>
<evidence type="ECO:0000256" key="1">
    <source>
        <dbReference type="ARBA" id="ARBA00004273"/>
    </source>
</evidence>
<dbReference type="GO" id="GO:0006465">
    <property type="term" value="P:signal peptide processing"/>
    <property type="evidence" value="ECO:0007669"/>
    <property type="project" value="InterPro"/>
</dbReference>
<dbReference type="GO" id="GO:0004252">
    <property type="term" value="F:serine-type endopeptidase activity"/>
    <property type="evidence" value="ECO:0007669"/>
    <property type="project" value="InterPro"/>
</dbReference>
<dbReference type="InterPro" id="IPR019758">
    <property type="entry name" value="Pept_S26A_signal_pept_1_CS"/>
</dbReference>
<keyword evidence="2" id="KW-0999">Mitochondrion inner membrane</keyword>
<name>A0AAD7E307_9AGAR</name>
<accession>A0AAD7E307</accession>
<dbReference type="PROSITE" id="PS00761">
    <property type="entry name" value="SPASE_I_3"/>
    <property type="match status" value="1"/>
</dbReference>
<sequence length="182" mass="20748">MPSRLFNRLQVFRSKPWSYQVKFLGFKTLQLANLLGALHLLSYVGTISPMSGPSMLPTLANEGEVVIENRWSHRWNPDSLRRGDLVTLRSPLDRTRIICKRVIGLPGDVICVDPTGQKAPSTEHVVVPRGHMWIIGDNAAYSRDSRDYGPVPMGLIQGRLFARIWPIREFTIFRNPTTYLDY</sequence>
<evidence type="ECO:0000313" key="9">
    <source>
        <dbReference type="EMBL" id="KAJ7225812.1"/>
    </source>
</evidence>
<dbReference type="InterPro" id="IPR000223">
    <property type="entry name" value="Pept_S26A_signal_pept_1"/>
</dbReference>
<dbReference type="PROSITE" id="PS00760">
    <property type="entry name" value="SPASE_I_2"/>
    <property type="match status" value="1"/>
</dbReference>
<dbReference type="GO" id="GO:0042720">
    <property type="term" value="C:mitochondrial inner membrane peptidase complex"/>
    <property type="evidence" value="ECO:0007669"/>
    <property type="project" value="TreeGrafter"/>
</dbReference>
<organism evidence="9 10">
    <name type="scientific">Mycena pura</name>
    <dbReference type="NCBI Taxonomy" id="153505"/>
    <lineage>
        <taxon>Eukaryota</taxon>
        <taxon>Fungi</taxon>
        <taxon>Dikarya</taxon>
        <taxon>Basidiomycota</taxon>
        <taxon>Agaricomycotina</taxon>
        <taxon>Agaricomycetes</taxon>
        <taxon>Agaricomycetidae</taxon>
        <taxon>Agaricales</taxon>
        <taxon>Marasmiineae</taxon>
        <taxon>Mycenaceae</taxon>
        <taxon>Mycena</taxon>
    </lineage>
</organism>
<dbReference type="Proteomes" id="UP001219525">
    <property type="component" value="Unassembled WGS sequence"/>
</dbReference>